<proteinExistence type="predicted"/>
<evidence type="ECO:0000313" key="4">
    <source>
        <dbReference type="EMBL" id="BBZ76555.1"/>
    </source>
</evidence>
<feature type="compositionally biased region" description="Low complexity" evidence="2">
    <location>
        <begin position="399"/>
        <end position="422"/>
    </location>
</feature>
<sequence>MSMSVLAVRDRPIRAFSCWLKRLCVVVLAVGMLVASSAAAWAATSMTLTFVRHAQSMENVENILGSIPPGPDLSPLGQTQAQALKDTLIAKGVAYDAIYTSTLIRTAQTAAPYAQYAGLTPVALNGLLEVRAGANELASTLTNPDGTFVDPRMTSYVDVQDRWRLASWLTPMPQSPTPTLANGDVNGIAFFDRTNAAIQKIYWDEMNKYSSFTADALNPDANPLAFSHNGTITSWVMMNVKNPPSLDFVNKNFLGNTGIVVVKGNPTDGWTLVSWNGIAVPEHPSLATALFVDYRDWALAGSRAVYDVQLAMAAGDPALVLQKVVEGAGAVVKATAVLPGKVVGDVASAIADAIRPPALAGAPVSTASTRLTSARTAGAAKVRGAAAVPITPRTAAAGSRTASPSTTKAAKAPASAASAGRSARSDRIRPAA</sequence>
<keyword evidence="5" id="KW-1185">Reference proteome</keyword>
<feature type="chain" id="PRO_5027038250" description="Histidine phosphatase family protein" evidence="3">
    <location>
        <begin position="43"/>
        <end position="432"/>
    </location>
</feature>
<dbReference type="InterPro" id="IPR050275">
    <property type="entry name" value="PGM_Phosphatase"/>
</dbReference>
<dbReference type="GO" id="GO:0016791">
    <property type="term" value="F:phosphatase activity"/>
    <property type="evidence" value="ECO:0007669"/>
    <property type="project" value="TreeGrafter"/>
</dbReference>
<dbReference type="EMBL" id="AP022620">
    <property type="protein sequence ID" value="BBZ76555.1"/>
    <property type="molecule type" value="Genomic_DNA"/>
</dbReference>
<evidence type="ECO:0000313" key="5">
    <source>
        <dbReference type="Proteomes" id="UP000467249"/>
    </source>
</evidence>
<dbReference type="PANTHER" id="PTHR48100:SF58">
    <property type="entry name" value="PE-PGRS FAMILY PROTEIN PE_PGRS11"/>
    <property type="match status" value="1"/>
</dbReference>
<dbReference type="AlphaFoldDB" id="A0A6N4W771"/>
<name>A0A6N4W771_9MYCO</name>
<dbReference type="InterPro" id="IPR029033">
    <property type="entry name" value="His_PPase_superfam"/>
</dbReference>
<keyword evidence="3" id="KW-0732">Signal</keyword>
<dbReference type="Proteomes" id="UP000467249">
    <property type="component" value="Chromosome"/>
</dbReference>
<feature type="signal peptide" evidence="3">
    <location>
        <begin position="1"/>
        <end position="42"/>
    </location>
</feature>
<evidence type="ECO:0000256" key="3">
    <source>
        <dbReference type="SAM" id="SignalP"/>
    </source>
</evidence>
<dbReference type="Pfam" id="PF00300">
    <property type="entry name" value="His_Phos_1"/>
    <property type="match status" value="1"/>
</dbReference>
<organism evidence="4 5">
    <name type="scientific">Mycolicibacterium anyangense</name>
    <dbReference type="NCBI Taxonomy" id="1431246"/>
    <lineage>
        <taxon>Bacteria</taxon>
        <taxon>Bacillati</taxon>
        <taxon>Actinomycetota</taxon>
        <taxon>Actinomycetes</taxon>
        <taxon>Mycobacteriales</taxon>
        <taxon>Mycobacteriaceae</taxon>
        <taxon>Mycolicibacterium</taxon>
    </lineage>
</organism>
<gene>
    <name evidence="4" type="ORF">MANY_18920</name>
</gene>
<dbReference type="SMART" id="SM00855">
    <property type="entry name" value="PGAM"/>
    <property type="match status" value="1"/>
</dbReference>
<dbReference type="GO" id="GO:0005737">
    <property type="term" value="C:cytoplasm"/>
    <property type="evidence" value="ECO:0007669"/>
    <property type="project" value="TreeGrafter"/>
</dbReference>
<feature type="region of interest" description="Disordered" evidence="2">
    <location>
        <begin position="393"/>
        <end position="432"/>
    </location>
</feature>
<dbReference type="CDD" id="cd07067">
    <property type="entry name" value="HP_PGM_like"/>
    <property type="match status" value="1"/>
</dbReference>
<dbReference type="InterPro" id="IPR013078">
    <property type="entry name" value="His_Pase_superF_clade-1"/>
</dbReference>
<feature type="compositionally biased region" description="Basic and acidic residues" evidence="2">
    <location>
        <begin position="423"/>
        <end position="432"/>
    </location>
</feature>
<accession>A0A6N4W771</accession>
<feature type="binding site" evidence="1">
    <location>
        <position position="105"/>
    </location>
    <ligand>
        <name>substrate</name>
    </ligand>
</feature>
<dbReference type="SUPFAM" id="SSF53254">
    <property type="entry name" value="Phosphoglycerate mutase-like"/>
    <property type="match status" value="1"/>
</dbReference>
<reference evidence="4 5" key="1">
    <citation type="journal article" date="2019" name="Emerg. Microbes Infect.">
        <title>Comprehensive subspecies identification of 175 nontuberculous mycobacteria species based on 7547 genomic profiles.</title>
        <authorList>
            <person name="Matsumoto Y."/>
            <person name="Kinjo T."/>
            <person name="Motooka D."/>
            <person name="Nabeya D."/>
            <person name="Jung N."/>
            <person name="Uechi K."/>
            <person name="Horii T."/>
            <person name="Iida T."/>
            <person name="Fujita J."/>
            <person name="Nakamura S."/>
        </authorList>
    </citation>
    <scope>NUCLEOTIDE SEQUENCE [LARGE SCALE GENOMIC DNA]</scope>
    <source>
        <strain evidence="4 5">JCM 30275</strain>
    </source>
</reference>
<evidence type="ECO:0000256" key="2">
    <source>
        <dbReference type="SAM" id="MobiDB-lite"/>
    </source>
</evidence>
<protein>
    <recommendedName>
        <fullName evidence="6">Histidine phosphatase family protein</fullName>
    </recommendedName>
</protein>
<evidence type="ECO:0000256" key="1">
    <source>
        <dbReference type="PIRSR" id="PIRSR613078-2"/>
    </source>
</evidence>
<dbReference type="KEGG" id="many:MANY_18920"/>
<dbReference type="PANTHER" id="PTHR48100">
    <property type="entry name" value="BROAD-SPECIFICITY PHOSPHATASE YOR283W-RELATED"/>
    <property type="match status" value="1"/>
</dbReference>
<dbReference type="Gene3D" id="3.40.50.1240">
    <property type="entry name" value="Phosphoglycerate mutase-like"/>
    <property type="match status" value="1"/>
</dbReference>
<feature type="binding site" evidence="1">
    <location>
        <begin position="52"/>
        <end position="59"/>
    </location>
    <ligand>
        <name>substrate</name>
    </ligand>
</feature>
<evidence type="ECO:0008006" key="6">
    <source>
        <dbReference type="Google" id="ProtNLM"/>
    </source>
</evidence>